<accession>A0ABT0W8E5</accession>
<protein>
    <submittedName>
        <fullName evidence="2">Uncharacterized protein</fullName>
    </submittedName>
</protein>
<sequence length="48" mass="5513">MSHVKSRFKWHYLGLAVILLISIILNFYKLGEEGYGNSYYSAAVKSML</sequence>
<name>A0ABT0W8E5_9BACI</name>
<reference evidence="2 3" key="1">
    <citation type="submission" date="2022-06" db="EMBL/GenBank/DDBJ databases">
        <authorList>
            <person name="Jeon C.O."/>
        </authorList>
    </citation>
    <scope>NUCLEOTIDE SEQUENCE [LARGE SCALE GENOMIC DNA]</scope>
    <source>
        <strain evidence="2 3">KCTC 13943</strain>
    </source>
</reference>
<evidence type="ECO:0000313" key="2">
    <source>
        <dbReference type="EMBL" id="MCM2532589.1"/>
    </source>
</evidence>
<evidence type="ECO:0000256" key="1">
    <source>
        <dbReference type="SAM" id="Phobius"/>
    </source>
</evidence>
<organism evidence="2 3">
    <name type="scientific">Neobacillus pocheonensis</name>
    <dbReference type="NCBI Taxonomy" id="363869"/>
    <lineage>
        <taxon>Bacteria</taxon>
        <taxon>Bacillati</taxon>
        <taxon>Bacillota</taxon>
        <taxon>Bacilli</taxon>
        <taxon>Bacillales</taxon>
        <taxon>Bacillaceae</taxon>
        <taxon>Neobacillus</taxon>
    </lineage>
</organism>
<proteinExistence type="predicted"/>
<comment type="caution">
    <text evidence="2">The sequence shown here is derived from an EMBL/GenBank/DDBJ whole genome shotgun (WGS) entry which is preliminary data.</text>
</comment>
<keyword evidence="3" id="KW-1185">Reference proteome</keyword>
<dbReference type="Proteomes" id="UP001523262">
    <property type="component" value="Unassembled WGS sequence"/>
</dbReference>
<dbReference type="EMBL" id="JAMQCR010000001">
    <property type="protein sequence ID" value="MCM2532589.1"/>
    <property type="molecule type" value="Genomic_DNA"/>
</dbReference>
<gene>
    <name evidence="2" type="ORF">NDK43_09585</name>
</gene>
<feature type="transmembrane region" description="Helical" evidence="1">
    <location>
        <begin position="12"/>
        <end position="31"/>
    </location>
</feature>
<evidence type="ECO:0000313" key="3">
    <source>
        <dbReference type="Proteomes" id="UP001523262"/>
    </source>
</evidence>
<keyword evidence="1" id="KW-0472">Membrane</keyword>
<keyword evidence="1" id="KW-1133">Transmembrane helix</keyword>
<keyword evidence="1" id="KW-0812">Transmembrane</keyword>